<dbReference type="Proteomes" id="UP000663844">
    <property type="component" value="Unassembled WGS sequence"/>
</dbReference>
<evidence type="ECO:0000256" key="1">
    <source>
        <dbReference type="SAM" id="MobiDB-lite"/>
    </source>
</evidence>
<gene>
    <name evidence="2" type="ORF">OXD698_LOCUS31117</name>
</gene>
<dbReference type="InterPro" id="IPR001338">
    <property type="entry name" value="Class_I_Hydrophobin"/>
</dbReference>
<dbReference type="EMBL" id="CAJOAZ010003788">
    <property type="protein sequence ID" value="CAF4027932.1"/>
    <property type="molecule type" value="Genomic_DNA"/>
</dbReference>
<dbReference type="AlphaFoldDB" id="A0A819QF95"/>
<proteinExistence type="predicted"/>
<evidence type="ECO:0000313" key="3">
    <source>
        <dbReference type="Proteomes" id="UP000663844"/>
    </source>
</evidence>
<evidence type="ECO:0000313" key="2">
    <source>
        <dbReference type="EMBL" id="CAF4027932.1"/>
    </source>
</evidence>
<organism evidence="2 3">
    <name type="scientific">Adineta steineri</name>
    <dbReference type="NCBI Taxonomy" id="433720"/>
    <lineage>
        <taxon>Eukaryota</taxon>
        <taxon>Metazoa</taxon>
        <taxon>Spiralia</taxon>
        <taxon>Gnathifera</taxon>
        <taxon>Rotifera</taxon>
        <taxon>Eurotatoria</taxon>
        <taxon>Bdelloidea</taxon>
        <taxon>Adinetida</taxon>
        <taxon>Adinetidae</taxon>
        <taxon>Adineta</taxon>
    </lineage>
</organism>
<feature type="non-terminal residue" evidence="2">
    <location>
        <position position="1"/>
    </location>
</feature>
<dbReference type="Pfam" id="PF01185">
    <property type="entry name" value="Hydrophobin"/>
    <property type="match status" value="1"/>
</dbReference>
<name>A0A819QF95_9BILA</name>
<feature type="region of interest" description="Disordered" evidence="1">
    <location>
        <begin position="1"/>
        <end position="29"/>
    </location>
</feature>
<dbReference type="CDD" id="cd23507">
    <property type="entry name" value="hydrophobin_I"/>
    <property type="match status" value="1"/>
</dbReference>
<accession>A0A819QF95</accession>
<protein>
    <recommendedName>
        <fullName evidence="4">Hydrophobin</fullName>
    </recommendedName>
</protein>
<reference evidence="2" key="1">
    <citation type="submission" date="2021-02" db="EMBL/GenBank/DDBJ databases">
        <authorList>
            <person name="Nowell W R."/>
        </authorList>
    </citation>
    <scope>NUCLEOTIDE SEQUENCE</scope>
</reference>
<comment type="caution">
    <text evidence="2">The sequence shown here is derived from an EMBL/GenBank/DDBJ whole genome shotgun (WGS) entry which is preliminary data.</text>
</comment>
<sequence length="113" mass="11833">ACRDNSGQQPSSQTSVDNQETNVQSTTNQCSTGTQYCCNNVANSNNAQLTNGQRNSLGQLIFGQNTNQQSTCNNYNSGSGSQTTGCSTTTYCCQDNNGKALINISCSPITIGG</sequence>
<evidence type="ECO:0008006" key="4">
    <source>
        <dbReference type="Google" id="ProtNLM"/>
    </source>
</evidence>